<dbReference type="AlphaFoldDB" id="A0A0F9WIS6"/>
<accession>A0A0F9WIS6</accession>
<sequence length="80" mass="9303">MAYVFHITGPELYHDRKQNAKYYVWYMGILDTDTGEEGCKTIHCNYDSALDCAKQEAKGDKARIIDDATSKEPSYYWKKL</sequence>
<proteinExistence type="predicted"/>
<reference evidence="1" key="1">
    <citation type="journal article" date="2015" name="Nature">
        <title>Complex archaea that bridge the gap between prokaryotes and eukaryotes.</title>
        <authorList>
            <person name="Spang A."/>
            <person name="Saw J.H."/>
            <person name="Jorgensen S.L."/>
            <person name="Zaremba-Niedzwiedzka K."/>
            <person name="Martijn J."/>
            <person name="Lind A.E."/>
            <person name="van Eijk R."/>
            <person name="Schleper C."/>
            <person name="Guy L."/>
            <person name="Ettema T.J."/>
        </authorList>
    </citation>
    <scope>NUCLEOTIDE SEQUENCE</scope>
</reference>
<dbReference type="EMBL" id="LAZR01000265">
    <property type="protein sequence ID" value="KKN78323.1"/>
    <property type="molecule type" value="Genomic_DNA"/>
</dbReference>
<organism evidence="1">
    <name type="scientific">marine sediment metagenome</name>
    <dbReference type="NCBI Taxonomy" id="412755"/>
    <lineage>
        <taxon>unclassified sequences</taxon>
        <taxon>metagenomes</taxon>
        <taxon>ecological metagenomes</taxon>
    </lineage>
</organism>
<protein>
    <submittedName>
        <fullName evidence="1">Uncharacterized protein</fullName>
    </submittedName>
</protein>
<gene>
    <name evidence="1" type="ORF">LCGC14_0351820</name>
</gene>
<evidence type="ECO:0000313" key="1">
    <source>
        <dbReference type="EMBL" id="KKN78323.1"/>
    </source>
</evidence>
<name>A0A0F9WIS6_9ZZZZ</name>
<comment type="caution">
    <text evidence="1">The sequence shown here is derived from an EMBL/GenBank/DDBJ whole genome shotgun (WGS) entry which is preliminary data.</text>
</comment>